<dbReference type="PANTHER" id="PTHR32487:SF0">
    <property type="entry name" value="3-OXO-DELTA(4,5)-STEROID 5-BETA-REDUCTASE"/>
    <property type="match status" value="1"/>
</dbReference>
<reference evidence="2" key="1">
    <citation type="submission" date="2021-08" db="EMBL/GenBank/DDBJ databases">
        <title>WGS assembly of Ceratopteris richardii.</title>
        <authorList>
            <person name="Marchant D.B."/>
            <person name="Chen G."/>
            <person name="Jenkins J."/>
            <person name="Shu S."/>
            <person name="Leebens-Mack J."/>
            <person name="Grimwood J."/>
            <person name="Schmutz J."/>
            <person name="Soltis P."/>
            <person name="Soltis D."/>
            <person name="Chen Z.-H."/>
        </authorList>
    </citation>
    <scope>NUCLEOTIDE SEQUENCE</scope>
    <source>
        <strain evidence="2">Whitten #5841</strain>
        <tissue evidence="2">Leaf</tissue>
    </source>
</reference>
<keyword evidence="3" id="KW-1185">Reference proteome</keyword>
<name>A0A8T2Q3G5_CERRI</name>
<dbReference type="Pfam" id="PF22917">
    <property type="entry name" value="PRISE"/>
    <property type="match status" value="1"/>
</dbReference>
<dbReference type="PANTHER" id="PTHR32487">
    <property type="entry name" value="3-OXO-DELTA(4,5)-STEROID 5-BETA-REDUCTASE"/>
    <property type="match status" value="1"/>
</dbReference>
<dbReference type="SUPFAM" id="SSF51735">
    <property type="entry name" value="NAD(P)-binding Rossmann-fold domains"/>
    <property type="match status" value="1"/>
</dbReference>
<evidence type="ECO:0000313" key="2">
    <source>
        <dbReference type="EMBL" id="KAH7277971.1"/>
    </source>
</evidence>
<organism evidence="2 3">
    <name type="scientific">Ceratopteris richardii</name>
    <name type="common">Triangle waterfern</name>
    <dbReference type="NCBI Taxonomy" id="49495"/>
    <lineage>
        <taxon>Eukaryota</taxon>
        <taxon>Viridiplantae</taxon>
        <taxon>Streptophyta</taxon>
        <taxon>Embryophyta</taxon>
        <taxon>Tracheophyta</taxon>
        <taxon>Polypodiopsida</taxon>
        <taxon>Polypodiidae</taxon>
        <taxon>Polypodiales</taxon>
        <taxon>Pteridineae</taxon>
        <taxon>Pteridaceae</taxon>
        <taxon>Parkerioideae</taxon>
        <taxon>Ceratopteris</taxon>
    </lineage>
</organism>
<dbReference type="CDD" id="cd08948">
    <property type="entry name" value="5beta-POR_like_SDR_a"/>
    <property type="match status" value="1"/>
</dbReference>
<accession>A0A8T2Q3G5</accession>
<comment type="caution">
    <text evidence="2">The sequence shown here is derived from an EMBL/GenBank/DDBJ whole genome shotgun (WGS) entry which is preliminary data.</text>
</comment>
<evidence type="ECO:0000313" key="3">
    <source>
        <dbReference type="Proteomes" id="UP000825935"/>
    </source>
</evidence>
<dbReference type="InterPro" id="IPR036291">
    <property type="entry name" value="NAD(P)-bd_dom_sf"/>
</dbReference>
<dbReference type="GO" id="GO:0016627">
    <property type="term" value="F:oxidoreductase activity, acting on the CH-CH group of donors"/>
    <property type="evidence" value="ECO:0007669"/>
    <property type="project" value="UniProtKB-ARBA"/>
</dbReference>
<protein>
    <recommendedName>
        <fullName evidence="1">PRISE-like Rossmann-fold domain-containing protein</fullName>
    </recommendedName>
</protein>
<sequence>MFTEGVHSLNALQVSLMSWYSWWTGRISLDASQHGATGQCERKAALIIGVTGIVGSSLSNLLLREDAPGGPWKVYGVARRARPRWFNEMRVEYVQCDVMDEDETQTKIAPLTEITHLFWVAWVSRGNEEINCVDNGKMFRNVLDVLLPNAPKLQHIVLQTGGKHYVGTNSSVWKSHGHEPPFKEDMPRLPSANFYYTLEDILFEAVKGREGLTWSVHRPNVIFGFSPTSLMNILGCLIVYACICKHEGLPFRFPGNSITWNNFGDVSDADLVAEHEIWAALDPNAKNQAFNISNGDVFNYKQIWKLLAKHFELEVPEYNGEPMSMVALMNDKKPVWDSIVQQNDLVPTKLHEIANWRYVDGLLNANLLAISSMNKSKEAGFLGFRNTETSVGHWIRQMKQHKLIP</sequence>
<dbReference type="OMA" id="LMDFDRP"/>
<gene>
    <name evidence="2" type="ORF">KP509_38G017700</name>
</gene>
<dbReference type="Gene3D" id="3.40.50.720">
    <property type="entry name" value="NAD(P)-binding Rossmann-like Domain"/>
    <property type="match status" value="1"/>
</dbReference>
<feature type="domain" description="PRISE-like Rossmann-fold" evidence="1">
    <location>
        <begin position="97"/>
        <end position="343"/>
    </location>
</feature>
<dbReference type="OrthoDB" id="1731983at2759"/>
<dbReference type="AlphaFoldDB" id="A0A8T2Q3G5"/>
<dbReference type="EMBL" id="CM035443">
    <property type="protein sequence ID" value="KAH7277971.1"/>
    <property type="molecule type" value="Genomic_DNA"/>
</dbReference>
<dbReference type="InterPro" id="IPR055222">
    <property type="entry name" value="PRISE-like_Rossmann-fold"/>
</dbReference>
<evidence type="ECO:0000259" key="1">
    <source>
        <dbReference type="Pfam" id="PF22917"/>
    </source>
</evidence>
<proteinExistence type="predicted"/>
<dbReference type="Proteomes" id="UP000825935">
    <property type="component" value="Chromosome 38"/>
</dbReference>